<proteinExistence type="predicted"/>
<keyword evidence="3 6" id="KW-0812">Transmembrane</keyword>
<dbReference type="EMBL" id="JAPDDP010000123">
    <property type="protein sequence ID" value="MDA0185575.1"/>
    <property type="molecule type" value="Genomic_DNA"/>
</dbReference>
<dbReference type="AlphaFoldDB" id="A0A9X3NF77"/>
<feature type="transmembrane region" description="Helical" evidence="6">
    <location>
        <begin position="69"/>
        <end position="88"/>
    </location>
</feature>
<protein>
    <submittedName>
        <fullName evidence="7">Energy-coupling factor transporter transmembrane protein EcfT</fullName>
    </submittedName>
</protein>
<comment type="subcellular location">
    <subcellularLocation>
        <location evidence="1">Membrane</location>
        <topology evidence="1">Multi-pass membrane protein</topology>
    </subcellularLocation>
</comment>
<gene>
    <name evidence="7" type="ORF">OJ997_35045</name>
</gene>
<dbReference type="PANTHER" id="PTHR34857:SF2">
    <property type="entry name" value="SLL0384 PROTEIN"/>
    <property type="match status" value="1"/>
</dbReference>
<evidence type="ECO:0000256" key="2">
    <source>
        <dbReference type="ARBA" id="ARBA00022475"/>
    </source>
</evidence>
<feature type="transmembrane region" description="Helical" evidence="6">
    <location>
        <begin position="94"/>
        <end position="116"/>
    </location>
</feature>
<name>A0A9X3NF77_9ACTN</name>
<keyword evidence="4 6" id="KW-1133">Transmembrane helix</keyword>
<feature type="transmembrane region" description="Helical" evidence="6">
    <location>
        <begin position="20"/>
        <end position="39"/>
    </location>
</feature>
<feature type="transmembrane region" description="Helical" evidence="6">
    <location>
        <begin position="45"/>
        <end position="62"/>
    </location>
</feature>
<comment type="caution">
    <text evidence="7">The sequence shown here is derived from an EMBL/GenBank/DDBJ whole genome shotgun (WGS) entry which is preliminary data.</text>
</comment>
<evidence type="ECO:0000256" key="5">
    <source>
        <dbReference type="ARBA" id="ARBA00023136"/>
    </source>
</evidence>
<evidence type="ECO:0000256" key="4">
    <source>
        <dbReference type="ARBA" id="ARBA00022989"/>
    </source>
</evidence>
<evidence type="ECO:0000313" key="8">
    <source>
        <dbReference type="Proteomes" id="UP001147653"/>
    </source>
</evidence>
<evidence type="ECO:0000313" key="7">
    <source>
        <dbReference type="EMBL" id="MDA0185575.1"/>
    </source>
</evidence>
<dbReference type="Proteomes" id="UP001147653">
    <property type="component" value="Unassembled WGS sequence"/>
</dbReference>
<dbReference type="PANTHER" id="PTHR34857">
    <property type="entry name" value="SLL0384 PROTEIN"/>
    <property type="match status" value="1"/>
</dbReference>
<keyword evidence="2" id="KW-1003">Cell membrane</keyword>
<evidence type="ECO:0000256" key="3">
    <source>
        <dbReference type="ARBA" id="ARBA00022692"/>
    </source>
</evidence>
<accession>A0A9X3NF77</accession>
<keyword evidence="5 6" id="KW-0472">Membrane</keyword>
<dbReference type="CDD" id="cd16914">
    <property type="entry name" value="EcfT"/>
    <property type="match status" value="1"/>
</dbReference>
<sequence length="243" mass="26330">MSQAHQQEVDATVETPLHRAPAECKVAATILFVVAVALVPRGHLVWPYVVDAAILLVVAVLAQTSPRLLLSRLIIEIPFVLFVLLLPFVAEDGWWLAFGIVAKATLAVLATGVLAWTTPPAEILRGAERLGLPKQIVGIAGFAIRYLQVIVDELARMKIAREQRGDTARWLWQSRAATRGFGALAVRTFERGERVHTAMLARGYDGRMPTLQLAPAASPVAWVGAAAVPVCAIIVLVLSRGWL</sequence>
<dbReference type="GO" id="GO:0005886">
    <property type="term" value="C:plasma membrane"/>
    <property type="evidence" value="ECO:0007669"/>
    <property type="project" value="UniProtKB-ARBA"/>
</dbReference>
<dbReference type="InterPro" id="IPR003339">
    <property type="entry name" value="ABC/ECF_trnsptr_transmembrane"/>
</dbReference>
<reference evidence="7" key="1">
    <citation type="submission" date="2022-10" db="EMBL/GenBank/DDBJ databases">
        <title>The WGS of Solirubrobacter phytolaccae KCTC 29190.</title>
        <authorList>
            <person name="Jiang Z."/>
        </authorList>
    </citation>
    <scope>NUCLEOTIDE SEQUENCE</scope>
    <source>
        <strain evidence="7">KCTC 29190</strain>
    </source>
</reference>
<dbReference type="Pfam" id="PF02361">
    <property type="entry name" value="CbiQ"/>
    <property type="match status" value="1"/>
</dbReference>
<feature type="transmembrane region" description="Helical" evidence="6">
    <location>
        <begin position="216"/>
        <end position="238"/>
    </location>
</feature>
<dbReference type="InterPro" id="IPR051611">
    <property type="entry name" value="ECF_transporter_component"/>
</dbReference>
<keyword evidence="8" id="KW-1185">Reference proteome</keyword>
<organism evidence="7 8">
    <name type="scientific">Solirubrobacter phytolaccae</name>
    <dbReference type="NCBI Taxonomy" id="1404360"/>
    <lineage>
        <taxon>Bacteria</taxon>
        <taxon>Bacillati</taxon>
        <taxon>Actinomycetota</taxon>
        <taxon>Thermoleophilia</taxon>
        <taxon>Solirubrobacterales</taxon>
        <taxon>Solirubrobacteraceae</taxon>
        <taxon>Solirubrobacter</taxon>
    </lineage>
</organism>
<evidence type="ECO:0000256" key="6">
    <source>
        <dbReference type="SAM" id="Phobius"/>
    </source>
</evidence>
<dbReference type="RefSeq" id="WP_270030082.1">
    <property type="nucleotide sequence ID" value="NZ_JAPDDP010000123.1"/>
</dbReference>
<evidence type="ECO:0000256" key="1">
    <source>
        <dbReference type="ARBA" id="ARBA00004141"/>
    </source>
</evidence>